<feature type="transmembrane region" description="Helical" evidence="15">
    <location>
        <begin position="12"/>
        <end position="31"/>
    </location>
</feature>
<comment type="cofactor">
    <cofactor evidence="1">
        <name>Mn(2+)</name>
        <dbReference type="ChEBI" id="CHEBI:29035"/>
    </cofactor>
</comment>
<keyword evidence="14" id="KW-0464">Manganese</keyword>
<keyword evidence="7" id="KW-0808">Transferase</keyword>
<dbReference type="GO" id="GO:0000139">
    <property type="term" value="C:Golgi membrane"/>
    <property type="evidence" value="ECO:0007669"/>
    <property type="project" value="UniProtKB-SubCell"/>
</dbReference>
<dbReference type="Gene3D" id="3.90.550.50">
    <property type="match status" value="1"/>
</dbReference>
<dbReference type="AlphaFoldDB" id="A0A915PRY4"/>
<protein>
    <recommendedName>
        <fullName evidence="15">Hexosyltransferase</fullName>
        <ecNumber evidence="15">2.4.1.-</ecNumber>
    </recommendedName>
</protein>
<evidence type="ECO:0000256" key="7">
    <source>
        <dbReference type="ARBA" id="ARBA00022679"/>
    </source>
</evidence>
<dbReference type="GO" id="GO:0006024">
    <property type="term" value="P:glycosaminoglycan biosynthetic process"/>
    <property type="evidence" value="ECO:0007669"/>
    <property type="project" value="UniProtKB-ARBA"/>
</dbReference>
<dbReference type="WBParaSite" id="sdigi.contig378.g7886.t1">
    <property type="protein sequence ID" value="sdigi.contig378.g7886.t1"/>
    <property type="gene ID" value="sdigi.contig378.g7886"/>
</dbReference>
<dbReference type="Proteomes" id="UP000887581">
    <property type="component" value="Unplaced"/>
</dbReference>
<comment type="similarity">
    <text evidence="5 15">Belongs to the glycosyltransferase 31 family.</text>
</comment>
<evidence type="ECO:0000256" key="9">
    <source>
        <dbReference type="ARBA" id="ARBA00022968"/>
    </source>
</evidence>
<dbReference type="GO" id="GO:0047220">
    <property type="term" value="F:galactosylxylosylprotein 3-beta-galactosyltransferase activity"/>
    <property type="evidence" value="ECO:0007669"/>
    <property type="project" value="TreeGrafter"/>
</dbReference>
<evidence type="ECO:0000256" key="4">
    <source>
        <dbReference type="ARBA" id="ARBA00005093"/>
    </source>
</evidence>
<reference evidence="17" key="1">
    <citation type="submission" date="2022-11" db="UniProtKB">
        <authorList>
            <consortium name="WormBaseParasite"/>
        </authorList>
    </citation>
    <scope>IDENTIFICATION</scope>
</reference>
<keyword evidence="8 15" id="KW-0812">Transmembrane</keyword>
<accession>A0A915PRY4</accession>
<keyword evidence="9 15" id="KW-0735">Signal-anchor</keyword>
<keyword evidence="16" id="KW-1185">Reference proteome</keyword>
<dbReference type="GO" id="GO:0006493">
    <property type="term" value="P:protein O-linked glycosylation"/>
    <property type="evidence" value="ECO:0007669"/>
    <property type="project" value="TreeGrafter"/>
</dbReference>
<evidence type="ECO:0000256" key="13">
    <source>
        <dbReference type="ARBA" id="ARBA00023180"/>
    </source>
</evidence>
<evidence type="ECO:0000313" key="16">
    <source>
        <dbReference type="Proteomes" id="UP000887581"/>
    </source>
</evidence>
<sequence>MARRFHLPSRIIILLCGCIFCIIWTLTLSLICNCDDQLAATKLLSFAGSNLRRYQDKESIPNLPKTYLAIAIMSSPNDGSVRDVIRNTWLKLSSKDKTTFRYAFPIGTKSLSLLSRKYLEEENNSFGDLVFLEDLKDTYQNLTRKSLLSMQALHNMYKFQFLLKVDSDSFVRLGAFLKALRDIAHPNLYWGFLDGRARPKRRGQWAEKDWILCDRYVPYQLGGGYVLSYKLVDFIVRNKDLLKFYKNEDVSVGAWLAGLSVRYVHDPRFDTEFRSRGCNNQYIVTHKQTEKSLKKLYATIINTGKLCEQEYRVRPSYVYDWSVPPSMCCTRENGTDLP</sequence>
<dbReference type="PANTHER" id="PTHR11214:SF3">
    <property type="entry name" value="BETA-1,3-GALACTOSYLTRANSFERASE 6"/>
    <property type="match status" value="1"/>
</dbReference>
<evidence type="ECO:0000256" key="2">
    <source>
        <dbReference type="ARBA" id="ARBA00004323"/>
    </source>
</evidence>
<evidence type="ECO:0000256" key="10">
    <source>
        <dbReference type="ARBA" id="ARBA00022989"/>
    </source>
</evidence>
<evidence type="ECO:0000256" key="3">
    <source>
        <dbReference type="ARBA" id="ARBA00004840"/>
    </source>
</evidence>
<evidence type="ECO:0000256" key="6">
    <source>
        <dbReference type="ARBA" id="ARBA00022676"/>
    </source>
</evidence>
<organism evidence="16 17">
    <name type="scientific">Setaria digitata</name>
    <dbReference type="NCBI Taxonomy" id="48799"/>
    <lineage>
        <taxon>Eukaryota</taxon>
        <taxon>Metazoa</taxon>
        <taxon>Ecdysozoa</taxon>
        <taxon>Nematoda</taxon>
        <taxon>Chromadorea</taxon>
        <taxon>Rhabditida</taxon>
        <taxon>Spirurina</taxon>
        <taxon>Spiruromorpha</taxon>
        <taxon>Filarioidea</taxon>
        <taxon>Setariidae</taxon>
        <taxon>Setaria</taxon>
    </lineage>
</organism>
<keyword evidence="6 15" id="KW-0328">Glycosyltransferase</keyword>
<evidence type="ECO:0000256" key="5">
    <source>
        <dbReference type="ARBA" id="ARBA00008661"/>
    </source>
</evidence>
<evidence type="ECO:0000256" key="12">
    <source>
        <dbReference type="ARBA" id="ARBA00023136"/>
    </source>
</evidence>
<comment type="pathway">
    <text evidence="4">Glycan metabolism; heparan sulfate biosynthesis.</text>
</comment>
<keyword evidence="11 15" id="KW-0333">Golgi apparatus</keyword>
<evidence type="ECO:0000256" key="14">
    <source>
        <dbReference type="ARBA" id="ARBA00023211"/>
    </source>
</evidence>
<comment type="pathway">
    <text evidence="3">Glycan metabolism; chondroitin sulfate biosynthesis.</text>
</comment>
<evidence type="ECO:0000256" key="1">
    <source>
        <dbReference type="ARBA" id="ARBA00001936"/>
    </source>
</evidence>
<proteinExistence type="inferred from homology"/>
<dbReference type="PANTHER" id="PTHR11214">
    <property type="entry name" value="BETA-1,3-N-ACETYLGLUCOSAMINYLTRANSFERASE"/>
    <property type="match status" value="1"/>
</dbReference>
<keyword evidence="13" id="KW-0325">Glycoprotein</keyword>
<dbReference type="EC" id="2.4.1.-" evidence="15"/>
<evidence type="ECO:0000313" key="17">
    <source>
        <dbReference type="WBParaSite" id="sdigi.contig378.g7886.t1"/>
    </source>
</evidence>
<keyword evidence="12 15" id="KW-0472">Membrane</keyword>
<evidence type="ECO:0000256" key="15">
    <source>
        <dbReference type="RuleBase" id="RU363063"/>
    </source>
</evidence>
<name>A0A915PRY4_9BILA</name>
<evidence type="ECO:0000256" key="11">
    <source>
        <dbReference type="ARBA" id="ARBA00023034"/>
    </source>
</evidence>
<evidence type="ECO:0000256" key="8">
    <source>
        <dbReference type="ARBA" id="ARBA00022692"/>
    </source>
</evidence>
<dbReference type="InterPro" id="IPR002659">
    <property type="entry name" value="Glyco_trans_31"/>
</dbReference>
<dbReference type="Pfam" id="PF01762">
    <property type="entry name" value="Galactosyl_T"/>
    <property type="match status" value="1"/>
</dbReference>
<comment type="subcellular location">
    <subcellularLocation>
        <location evidence="2 15">Golgi apparatus membrane</location>
        <topology evidence="2 15">Single-pass type II membrane protein</topology>
    </subcellularLocation>
</comment>
<dbReference type="FunFam" id="3.90.550.50:FF:000018">
    <property type="entry name" value="Hexosyltransferase"/>
    <property type="match status" value="1"/>
</dbReference>
<keyword evidence="10 15" id="KW-1133">Transmembrane helix</keyword>